<reference evidence="2" key="1">
    <citation type="journal article" date="2023" name="Mol. Phylogenet. Evol.">
        <title>Genome-scale phylogeny and comparative genomics of the fungal order Sordariales.</title>
        <authorList>
            <person name="Hensen N."/>
            <person name="Bonometti L."/>
            <person name="Westerberg I."/>
            <person name="Brannstrom I.O."/>
            <person name="Guillou S."/>
            <person name="Cros-Aarteil S."/>
            <person name="Calhoun S."/>
            <person name="Haridas S."/>
            <person name="Kuo A."/>
            <person name="Mondo S."/>
            <person name="Pangilinan J."/>
            <person name="Riley R."/>
            <person name="LaButti K."/>
            <person name="Andreopoulos B."/>
            <person name="Lipzen A."/>
            <person name="Chen C."/>
            <person name="Yan M."/>
            <person name="Daum C."/>
            <person name="Ng V."/>
            <person name="Clum A."/>
            <person name="Steindorff A."/>
            <person name="Ohm R.A."/>
            <person name="Martin F."/>
            <person name="Silar P."/>
            <person name="Natvig D.O."/>
            <person name="Lalanne C."/>
            <person name="Gautier V."/>
            <person name="Ament-Velasquez S.L."/>
            <person name="Kruys A."/>
            <person name="Hutchinson M.I."/>
            <person name="Powell A.J."/>
            <person name="Barry K."/>
            <person name="Miller A.N."/>
            <person name="Grigoriev I.V."/>
            <person name="Debuchy R."/>
            <person name="Gladieux P."/>
            <person name="Hiltunen Thoren M."/>
            <person name="Johannesson H."/>
        </authorList>
    </citation>
    <scope>NUCLEOTIDE SEQUENCE</scope>
    <source>
        <strain evidence="2">FGSC 1904</strain>
    </source>
</reference>
<gene>
    <name evidence="2" type="ORF">B0T20DRAFT_200678</name>
</gene>
<dbReference type="AlphaFoldDB" id="A0AAE0UBL8"/>
<protein>
    <submittedName>
        <fullName evidence="2">Uncharacterized protein</fullName>
    </submittedName>
</protein>
<evidence type="ECO:0000256" key="1">
    <source>
        <dbReference type="SAM" id="MobiDB-lite"/>
    </source>
</evidence>
<evidence type="ECO:0000313" key="2">
    <source>
        <dbReference type="EMBL" id="KAK3398137.1"/>
    </source>
</evidence>
<reference evidence="2" key="2">
    <citation type="submission" date="2023-07" db="EMBL/GenBank/DDBJ databases">
        <authorList>
            <consortium name="Lawrence Berkeley National Laboratory"/>
            <person name="Haridas S."/>
            <person name="Hensen N."/>
            <person name="Bonometti L."/>
            <person name="Westerberg I."/>
            <person name="Brannstrom I.O."/>
            <person name="Guillou S."/>
            <person name="Cros-Aarteil S."/>
            <person name="Calhoun S."/>
            <person name="Kuo A."/>
            <person name="Mondo S."/>
            <person name="Pangilinan J."/>
            <person name="Riley R."/>
            <person name="LaButti K."/>
            <person name="Andreopoulos B."/>
            <person name="Lipzen A."/>
            <person name="Chen C."/>
            <person name="Yanf M."/>
            <person name="Daum C."/>
            <person name="Ng V."/>
            <person name="Clum A."/>
            <person name="Steindorff A."/>
            <person name="Ohm R."/>
            <person name="Martin F."/>
            <person name="Silar P."/>
            <person name="Natvig D."/>
            <person name="Lalanne C."/>
            <person name="Gautier V."/>
            <person name="Ament-velasquez S.L."/>
            <person name="Kruys A."/>
            <person name="Hutchinson M.I."/>
            <person name="Powell A.J."/>
            <person name="Barry K."/>
            <person name="Miller A.N."/>
            <person name="Grigoriev I.V."/>
            <person name="Debuchy R."/>
            <person name="Gladieux P."/>
            <person name="Thoren M.H."/>
            <person name="Johannesson H."/>
        </authorList>
    </citation>
    <scope>NUCLEOTIDE SEQUENCE</scope>
    <source>
        <strain evidence="2">FGSC 1904</strain>
    </source>
</reference>
<evidence type="ECO:0000313" key="3">
    <source>
        <dbReference type="Proteomes" id="UP001281003"/>
    </source>
</evidence>
<organism evidence="2 3">
    <name type="scientific">Sordaria brevicollis</name>
    <dbReference type="NCBI Taxonomy" id="83679"/>
    <lineage>
        <taxon>Eukaryota</taxon>
        <taxon>Fungi</taxon>
        <taxon>Dikarya</taxon>
        <taxon>Ascomycota</taxon>
        <taxon>Pezizomycotina</taxon>
        <taxon>Sordariomycetes</taxon>
        <taxon>Sordariomycetidae</taxon>
        <taxon>Sordariales</taxon>
        <taxon>Sordariaceae</taxon>
        <taxon>Sordaria</taxon>
    </lineage>
</organism>
<comment type="caution">
    <text evidence="2">The sequence shown here is derived from an EMBL/GenBank/DDBJ whole genome shotgun (WGS) entry which is preliminary data.</text>
</comment>
<proteinExistence type="predicted"/>
<dbReference type="EMBL" id="JAUTDP010000006">
    <property type="protein sequence ID" value="KAK3398137.1"/>
    <property type="molecule type" value="Genomic_DNA"/>
</dbReference>
<name>A0AAE0UBL8_SORBR</name>
<sequence>MGFFAPSHHERLDCGLLLLWGSHAQYGVMSRCQALIPQAKPGRPRTFQPRRPNFLVHPPGTLPPKHQPAPAPATSLPPHNGYIYQNFSPFFHQPPMGPRVVKRFGSRHDLRPVLCSIPGRGTKLRVKPTDDYRLSTIGYRQPTIPRPPKERNSSRSLTTPGDLTVPFNFFAISFGSGFY</sequence>
<dbReference type="Proteomes" id="UP001281003">
    <property type="component" value="Unassembled WGS sequence"/>
</dbReference>
<keyword evidence="3" id="KW-1185">Reference proteome</keyword>
<accession>A0AAE0UBL8</accession>
<feature type="region of interest" description="Disordered" evidence="1">
    <location>
        <begin position="139"/>
        <end position="159"/>
    </location>
</feature>